<dbReference type="AlphaFoldDB" id="A0AA35Z1N3"/>
<dbReference type="EMBL" id="OX465081">
    <property type="protein sequence ID" value="CAI9284226.1"/>
    <property type="molecule type" value="Genomic_DNA"/>
</dbReference>
<protein>
    <submittedName>
        <fullName evidence="1">Uncharacterized protein</fullName>
    </submittedName>
</protein>
<evidence type="ECO:0000313" key="1">
    <source>
        <dbReference type="EMBL" id="CAI9284226.1"/>
    </source>
</evidence>
<sequence>MRGLEDRDDEYKTMLNEKLQVTDGSGLIQGKVEGPNCNIVCFLFSSTHMQAKYSNSGGLIVPAISLPSIYNSVYLDKPRCKMKLLFSTEIGTWVFVSEVKSTSDISTQGVNDPSKGLIGGLTNEALYSFGVRLAK</sequence>
<evidence type="ECO:0000313" key="2">
    <source>
        <dbReference type="Proteomes" id="UP001177003"/>
    </source>
</evidence>
<organism evidence="1 2">
    <name type="scientific">Lactuca saligna</name>
    <name type="common">Willowleaf lettuce</name>
    <dbReference type="NCBI Taxonomy" id="75948"/>
    <lineage>
        <taxon>Eukaryota</taxon>
        <taxon>Viridiplantae</taxon>
        <taxon>Streptophyta</taxon>
        <taxon>Embryophyta</taxon>
        <taxon>Tracheophyta</taxon>
        <taxon>Spermatophyta</taxon>
        <taxon>Magnoliopsida</taxon>
        <taxon>eudicotyledons</taxon>
        <taxon>Gunneridae</taxon>
        <taxon>Pentapetalae</taxon>
        <taxon>asterids</taxon>
        <taxon>campanulids</taxon>
        <taxon>Asterales</taxon>
        <taxon>Asteraceae</taxon>
        <taxon>Cichorioideae</taxon>
        <taxon>Cichorieae</taxon>
        <taxon>Lactucinae</taxon>
        <taxon>Lactuca</taxon>
    </lineage>
</organism>
<name>A0AA35Z1N3_LACSI</name>
<accession>A0AA35Z1N3</accession>
<keyword evidence="2" id="KW-1185">Reference proteome</keyword>
<gene>
    <name evidence="1" type="ORF">LSALG_LOCUS23768</name>
</gene>
<proteinExistence type="predicted"/>
<dbReference type="Proteomes" id="UP001177003">
    <property type="component" value="Chromosome 5"/>
</dbReference>
<reference evidence="1" key="1">
    <citation type="submission" date="2023-04" db="EMBL/GenBank/DDBJ databases">
        <authorList>
            <person name="Vijverberg K."/>
            <person name="Xiong W."/>
            <person name="Schranz E."/>
        </authorList>
    </citation>
    <scope>NUCLEOTIDE SEQUENCE</scope>
</reference>